<dbReference type="Pfam" id="PF01425">
    <property type="entry name" value="Amidase"/>
    <property type="match status" value="1"/>
</dbReference>
<feature type="domain" description="Amidase" evidence="1">
    <location>
        <begin position="30"/>
        <end position="441"/>
    </location>
</feature>
<comment type="caution">
    <text evidence="2">The sequence shown here is derived from an EMBL/GenBank/DDBJ whole genome shotgun (WGS) entry which is preliminary data.</text>
</comment>
<protein>
    <recommendedName>
        <fullName evidence="1">Amidase domain-containing protein</fullName>
    </recommendedName>
</protein>
<evidence type="ECO:0000259" key="1">
    <source>
        <dbReference type="Pfam" id="PF01425"/>
    </source>
</evidence>
<reference evidence="2" key="1">
    <citation type="submission" date="2021-03" db="EMBL/GenBank/DDBJ databases">
        <authorList>
            <person name="Tagirdzhanova G."/>
        </authorList>
    </citation>
    <scope>NUCLEOTIDE SEQUENCE</scope>
</reference>
<dbReference type="EMBL" id="CAJPDR010000225">
    <property type="protein sequence ID" value="CAF9927217.1"/>
    <property type="molecule type" value="Genomic_DNA"/>
</dbReference>
<organism evidence="2 3">
    <name type="scientific">Alectoria fallacina</name>
    <dbReference type="NCBI Taxonomy" id="1903189"/>
    <lineage>
        <taxon>Eukaryota</taxon>
        <taxon>Fungi</taxon>
        <taxon>Dikarya</taxon>
        <taxon>Ascomycota</taxon>
        <taxon>Pezizomycotina</taxon>
        <taxon>Lecanoromycetes</taxon>
        <taxon>OSLEUM clade</taxon>
        <taxon>Lecanoromycetidae</taxon>
        <taxon>Lecanorales</taxon>
        <taxon>Lecanorineae</taxon>
        <taxon>Parmeliaceae</taxon>
        <taxon>Alectoria</taxon>
    </lineage>
</organism>
<dbReference type="InterPro" id="IPR023631">
    <property type="entry name" value="Amidase_dom"/>
</dbReference>
<dbReference type="Gene3D" id="3.90.1300.10">
    <property type="entry name" value="Amidase signature (AS) domain"/>
    <property type="match status" value="1"/>
</dbReference>
<dbReference type="PANTHER" id="PTHR46310:SF7">
    <property type="entry name" value="AMIDASE 1"/>
    <property type="match status" value="1"/>
</dbReference>
<sequence>MIVAPSLEALSHSTISSILSTGSTPGILRFAVKDIVDVAGLETGLGNRSYRRLHPARPSSARCIDQLLHAGAILVGKTKTSQFAEGEVPTQWTDYLAPFNPRGDSYQSPSSSSTGSAVASAAYPWLDFTIGTDTGGSTRHPAGVCGTYGMRASTSVASTAGVYSVSPLLDSLGIFARSAPVVEAVMKSLLDPSYSSSVPSKPLVKYKLLYPVRAKDSKPQDSRRWFPYPGESGCAAGVEDLFENVIQKLESHLKCTRSAFNLDDLWRQTRPTGQDESLDKATGGIYTVLTNYSCVQKTIDPFIVDFKAANNGRAPFIDSIVKARQDHGRSITTLQHETAVQSAKVFSQWFRETILVKSSENEFPLLIFPQSWGSPLYRDEPDNGPLFFSSFSIYSLSYLSGCPDCTVPVGEMPCQSRVTEAEMFLPVSLSMLSPPETDLQLLALLSDLEDKGILRPVKTGTRMHSEAK</sequence>
<evidence type="ECO:0000313" key="2">
    <source>
        <dbReference type="EMBL" id="CAF9927217.1"/>
    </source>
</evidence>
<gene>
    <name evidence="2" type="ORF">ALECFALPRED_003649</name>
</gene>
<keyword evidence="3" id="KW-1185">Reference proteome</keyword>
<dbReference type="InterPro" id="IPR036928">
    <property type="entry name" value="AS_sf"/>
</dbReference>
<dbReference type="AlphaFoldDB" id="A0A8H3IGI8"/>
<dbReference type="PANTHER" id="PTHR46310">
    <property type="entry name" value="AMIDASE 1"/>
    <property type="match status" value="1"/>
</dbReference>
<dbReference type="OrthoDB" id="5423360at2759"/>
<proteinExistence type="predicted"/>
<accession>A0A8H3IGI8</accession>
<dbReference type="SUPFAM" id="SSF75304">
    <property type="entry name" value="Amidase signature (AS) enzymes"/>
    <property type="match status" value="1"/>
</dbReference>
<name>A0A8H3IGI8_9LECA</name>
<dbReference type="Proteomes" id="UP000664203">
    <property type="component" value="Unassembled WGS sequence"/>
</dbReference>
<evidence type="ECO:0000313" key="3">
    <source>
        <dbReference type="Proteomes" id="UP000664203"/>
    </source>
</evidence>